<gene>
    <name evidence="2" type="ORF">SBX37_03460</name>
    <name evidence="3" type="ORF">VIM7927_03831</name>
</gene>
<protein>
    <submittedName>
        <fullName evidence="2">ATP-dependent helicase HrpA</fullName>
    </submittedName>
</protein>
<dbReference type="Pfam" id="PF09589">
    <property type="entry name" value="HrpA_pilin"/>
    <property type="match status" value="1"/>
</dbReference>
<reference evidence="3 4" key="1">
    <citation type="submission" date="2017-05" db="EMBL/GenBank/DDBJ databases">
        <authorList>
            <person name="Song R."/>
            <person name="Chenine A.L."/>
            <person name="Ruprecht R.M."/>
        </authorList>
    </citation>
    <scope>NUCLEOTIDE SEQUENCE [LARGE SCALE GENOMIC DNA]</scope>
    <source>
        <strain evidence="3 4">CECT 7927</strain>
    </source>
</reference>
<dbReference type="EMBL" id="FXXI01000010">
    <property type="protein sequence ID" value="SMS02498.1"/>
    <property type="molecule type" value="Genomic_DNA"/>
</dbReference>
<dbReference type="EMBL" id="JAWRCO010000001">
    <property type="protein sequence ID" value="MDW6001954.1"/>
    <property type="molecule type" value="Genomic_DNA"/>
</dbReference>
<dbReference type="GO" id="GO:0004386">
    <property type="term" value="F:helicase activity"/>
    <property type="evidence" value="ECO:0007669"/>
    <property type="project" value="UniProtKB-KW"/>
</dbReference>
<evidence type="ECO:0000313" key="4">
    <source>
        <dbReference type="Proteomes" id="UP000196125"/>
    </source>
</evidence>
<sequence>MVGSAGLAASQAAMEMMDKVSAQTTMMNAAASTQKMQTDTMNSIANGRVDSATKASNAATQSSKSINY</sequence>
<keyword evidence="2" id="KW-0378">Hydrolase</keyword>
<accession>A0A1Y6IXY9</accession>
<proteinExistence type="predicted"/>
<dbReference type="InterPro" id="IPR018581">
    <property type="entry name" value="T3SS_pilus_HrpA"/>
</dbReference>
<keyword evidence="5" id="KW-1185">Reference proteome</keyword>
<evidence type="ECO:0000256" key="1">
    <source>
        <dbReference type="SAM" id="MobiDB-lite"/>
    </source>
</evidence>
<evidence type="ECO:0000313" key="3">
    <source>
        <dbReference type="EMBL" id="SMS02498.1"/>
    </source>
</evidence>
<keyword evidence="2" id="KW-0067">ATP-binding</keyword>
<feature type="compositionally biased region" description="Polar residues" evidence="1">
    <location>
        <begin position="31"/>
        <end position="45"/>
    </location>
</feature>
<dbReference type="RefSeq" id="WP_087482505.1">
    <property type="nucleotide sequence ID" value="NZ_AP024883.1"/>
</dbReference>
<reference evidence="2 5" key="2">
    <citation type="submission" date="2023-11" db="EMBL/GenBank/DDBJ databases">
        <title>Plant-associative lifestyle of Vibrio porteresiae and its evolutionary dynamics.</title>
        <authorList>
            <person name="Rameshkumar N."/>
            <person name="Kirti K."/>
        </authorList>
    </citation>
    <scope>NUCLEOTIDE SEQUENCE [LARGE SCALE GENOMIC DNA]</scope>
    <source>
        <strain evidence="2 5">MSSRF38</strain>
    </source>
</reference>
<keyword evidence="2" id="KW-0547">Nucleotide-binding</keyword>
<dbReference type="GO" id="GO:0005615">
    <property type="term" value="C:extracellular space"/>
    <property type="evidence" value="ECO:0007669"/>
    <property type="project" value="InterPro"/>
</dbReference>
<keyword evidence="2" id="KW-0347">Helicase</keyword>
<feature type="region of interest" description="Disordered" evidence="1">
    <location>
        <begin position="31"/>
        <end position="68"/>
    </location>
</feature>
<dbReference type="Proteomes" id="UP001283366">
    <property type="component" value="Unassembled WGS sequence"/>
</dbReference>
<feature type="compositionally biased region" description="Polar residues" evidence="1">
    <location>
        <begin position="53"/>
        <end position="68"/>
    </location>
</feature>
<name>A0A1Y6IXY9_9VIBR</name>
<dbReference type="Proteomes" id="UP000196125">
    <property type="component" value="Unassembled WGS sequence"/>
</dbReference>
<organism evidence="3 4">
    <name type="scientific">Vibrio mangrovi</name>
    <dbReference type="NCBI Taxonomy" id="474394"/>
    <lineage>
        <taxon>Bacteria</taxon>
        <taxon>Pseudomonadati</taxon>
        <taxon>Pseudomonadota</taxon>
        <taxon>Gammaproteobacteria</taxon>
        <taxon>Vibrionales</taxon>
        <taxon>Vibrionaceae</taxon>
        <taxon>Vibrio</taxon>
    </lineage>
</organism>
<dbReference type="AlphaFoldDB" id="A0A1Y6IXY9"/>
<evidence type="ECO:0000313" key="5">
    <source>
        <dbReference type="Proteomes" id="UP001283366"/>
    </source>
</evidence>
<evidence type="ECO:0000313" key="2">
    <source>
        <dbReference type="EMBL" id="MDW6001954.1"/>
    </source>
</evidence>
<dbReference type="OrthoDB" id="6630612at2"/>